<name>A0A918LCD5_STRGD</name>
<dbReference type="Proteomes" id="UP000653493">
    <property type="component" value="Unassembled WGS sequence"/>
</dbReference>
<evidence type="ECO:0000313" key="1">
    <source>
        <dbReference type="EMBL" id="GGS29753.1"/>
    </source>
</evidence>
<dbReference type="InterPro" id="IPR004195">
    <property type="entry name" value="Head_decoration_D"/>
</dbReference>
<evidence type="ECO:0000313" key="2">
    <source>
        <dbReference type="Proteomes" id="UP000653493"/>
    </source>
</evidence>
<organism evidence="1 2">
    <name type="scientific">Streptomyces griseoviridis</name>
    <dbReference type="NCBI Taxonomy" id="45398"/>
    <lineage>
        <taxon>Bacteria</taxon>
        <taxon>Bacillati</taxon>
        <taxon>Actinomycetota</taxon>
        <taxon>Actinomycetes</taxon>
        <taxon>Kitasatosporales</taxon>
        <taxon>Streptomycetaceae</taxon>
        <taxon>Streptomyces</taxon>
    </lineage>
</organism>
<dbReference type="Pfam" id="PF02924">
    <property type="entry name" value="HDPD"/>
    <property type="match status" value="1"/>
</dbReference>
<dbReference type="AlphaFoldDB" id="A0A918LCD5"/>
<reference evidence="1" key="2">
    <citation type="submission" date="2020-09" db="EMBL/GenBank/DDBJ databases">
        <authorList>
            <person name="Sun Q."/>
            <person name="Ohkuma M."/>
        </authorList>
    </citation>
    <scope>NUCLEOTIDE SEQUENCE</scope>
    <source>
        <strain evidence="1">JCM 4234</strain>
    </source>
</reference>
<evidence type="ECO:0008006" key="3">
    <source>
        <dbReference type="Google" id="ProtNLM"/>
    </source>
</evidence>
<sequence length="149" mass="15350">MADPARPCEGTGIDLRTIRYSESATADHPWLASRNGLDAPLTLTLDTSLFTESTHYMPPGVGRPHNVIYAGLPLGRITATGLYGPWDSSATDGRAAFTGLLLADVAFAPGSGRAAAALLWHGVVEAAQVPGGLNPAAATAASTAQIHFV</sequence>
<comment type="caution">
    <text evidence="1">The sequence shown here is derived from an EMBL/GenBank/DDBJ whole genome shotgun (WGS) entry which is preliminary data.</text>
</comment>
<keyword evidence="2" id="KW-1185">Reference proteome</keyword>
<dbReference type="EMBL" id="BMSL01000003">
    <property type="protein sequence ID" value="GGS29753.1"/>
    <property type="molecule type" value="Genomic_DNA"/>
</dbReference>
<gene>
    <name evidence="1" type="ORF">GCM10010238_18350</name>
</gene>
<accession>A0A918LCD5</accession>
<protein>
    <recommendedName>
        <fullName evidence="3">K structural protein</fullName>
    </recommendedName>
</protein>
<proteinExistence type="predicted"/>
<reference evidence="1" key="1">
    <citation type="journal article" date="2014" name="Int. J. Syst. Evol. Microbiol.">
        <title>Complete genome sequence of Corynebacterium casei LMG S-19264T (=DSM 44701T), isolated from a smear-ripened cheese.</title>
        <authorList>
            <consortium name="US DOE Joint Genome Institute (JGI-PGF)"/>
            <person name="Walter F."/>
            <person name="Albersmeier A."/>
            <person name="Kalinowski J."/>
            <person name="Ruckert C."/>
        </authorList>
    </citation>
    <scope>NUCLEOTIDE SEQUENCE</scope>
    <source>
        <strain evidence="1">JCM 4234</strain>
    </source>
</reference>